<evidence type="ECO:0000256" key="1">
    <source>
        <dbReference type="ARBA" id="ARBA00001966"/>
    </source>
</evidence>
<dbReference type="SFLD" id="SFLDG01063">
    <property type="entry name" value="activating_enzymes__group_1"/>
    <property type="match status" value="1"/>
</dbReference>
<name>A0A2T0BDZ6_9CLOT</name>
<accession>A0A2T0BDZ6</accession>
<dbReference type="PANTHER" id="PTHR30352">
    <property type="entry name" value="PYRUVATE FORMATE-LYASE-ACTIVATING ENZYME"/>
    <property type="match status" value="1"/>
</dbReference>
<proteinExistence type="inferred from homology"/>
<evidence type="ECO:0000256" key="12">
    <source>
        <dbReference type="PIRNR" id="PIRNR000368"/>
    </source>
</evidence>
<dbReference type="InterPro" id="IPR001989">
    <property type="entry name" value="Radical_activat_CS"/>
</dbReference>
<keyword evidence="13" id="KW-0670">Pyruvate</keyword>
<dbReference type="PROSITE" id="PS01087">
    <property type="entry name" value="RADICAL_ACTIVATING"/>
    <property type="match status" value="1"/>
</dbReference>
<protein>
    <recommendedName>
        <fullName evidence="4 12">Anaerobic ribonucleoside-triphosphate reductase-activating protein</fullName>
        <ecNumber evidence="12">1.97.1.-</ecNumber>
    </recommendedName>
</protein>
<dbReference type="SFLD" id="SFLDS00029">
    <property type="entry name" value="Radical_SAM"/>
    <property type="match status" value="1"/>
</dbReference>
<evidence type="ECO:0000313" key="13">
    <source>
        <dbReference type="EMBL" id="PRR82116.1"/>
    </source>
</evidence>
<dbReference type="SFLD" id="SFLDF00299">
    <property type="entry name" value="anaerobic_ribonucleoside-triph"/>
    <property type="match status" value="1"/>
</dbReference>
<dbReference type="InterPro" id="IPR012837">
    <property type="entry name" value="NrdG"/>
</dbReference>
<dbReference type="AlphaFoldDB" id="A0A2T0BDZ6"/>
<evidence type="ECO:0000256" key="5">
    <source>
        <dbReference type="ARBA" id="ARBA00022485"/>
    </source>
</evidence>
<evidence type="ECO:0000256" key="7">
    <source>
        <dbReference type="ARBA" id="ARBA00022723"/>
    </source>
</evidence>
<dbReference type="SFLD" id="SFLDG01066">
    <property type="entry name" value="organic_radical-activating_enz"/>
    <property type="match status" value="1"/>
</dbReference>
<dbReference type="NCBIfam" id="TIGR02491">
    <property type="entry name" value="NrdG"/>
    <property type="match status" value="1"/>
</dbReference>
<evidence type="ECO:0000313" key="14">
    <source>
        <dbReference type="Proteomes" id="UP000237798"/>
    </source>
</evidence>
<keyword evidence="14" id="KW-1185">Reference proteome</keyword>
<dbReference type="InterPro" id="IPR058240">
    <property type="entry name" value="rSAM_sf"/>
</dbReference>
<evidence type="ECO:0000256" key="8">
    <source>
        <dbReference type="ARBA" id="ARBA00023002"/>
    </source>
</evidence>
<dbReference type="InterPro" id="IPR007197">
    <property type="entry name" value="rSAM"/>
</dbReference>
<dbReference type="GO" id="GO:0004748">
    <property type="term" value="F:ribonucleoside-diphosphate reductase activity, thioredoxin disulfide as acceptor"/>
    <property type="evidence" value="ECO:0007669"/>
    <property type="project" value="TreeGrafter"/>
</dbReference>
<dbReference type="PANTHER" id="PTHR30352:SF2">
    <property type="entry name" value="ANAEROBIC RIBONUCLEOSIDE-TRIPHOSPHATE REDUCTASE-ACTIVATING PROTEIN"/>
    <property type="match status" value="1"/>
</dbReference>
<keyword evidence="6" id="KW-0949">S-adenosyl-L-methionine</keyword>
<evidence type="ECO:0000256" key="4">
    <source>
        <dbReference type="ARBA" id="ARBA00014281"/>
    </source>
</evidence>
<comment type="function">
    <text evidence="2 12">Activation of anaerobic ribonucleoside-triphosphate reductase under anaerobic conditions by generation of an organic free radical, using S-adenosylmethionine and reduced flavodoxin as cosubstrates to produce 5'-deoxy-adenosine.</text>
</comment>
<evidence type="ECO:0000256" key="3">
    <source>
        <dbReference type="ARBA" id="ARBA00009777"/>
    </source>
</evidence>
<dbReference type="GO" id="GO:0051539">
    <property type="term" value="F:4 iron, 4 sulfur cluster binding"/>
    <property type="evidence" value="ECO:0007669"/>
    <property type="project" value="UniProtKB-KW"/>
</dbReference>
<evidence type="ECO:0000256" key="11">
    <source>
        <dbReference type="ARBA" id="ARBA00047365"/>
    </source>
</evidence>
<keyword evidence="9" id="KW-0408">Iron</keyword>
<comment type="caution">
    <text evidence="13">The sequence shown here is derived from an EMBL/GenBank/DDBJ whole genome shotgun (WGS) entry which is preliminary data.</text>
</comment>
<dbReference type="GO" id="GO:0046872">
    <property type="term" value="F:metal ion binding"/>
    <property type="evidence" value="ECO:0007669"/>
    <property type="project" value="UniProtKB-KW"/>
</dbReference>
<evidence type="ECO:0000256" key="9">
    <source>
        <dbReference type="ARBA" id="ARBA00023004"/>
    </source>
</evidence>
<dbReference type="InterPro" id="IPR034457">
    <property type="entry name" value="Organic_radical-activating"/>
</dbReference>
<gene>
    <name evidence="13" type="primary">pflA_2</name>
    <name evidence="13" type="ORF">CLLU_29300</name>
</gene>
<keyword evidence="7" id="KW-0479">Metal-binding</keyword>
<dbReference type="GO" id="GO:0043365">
    <property type="term" value="F:[formate-C-acetyltransferase]-activating enzyme activity"/>
    <property type="evidence" value="ECO:0007669"/>
    <property type="project" value="InterPro"/>
</dbReference>
<sequence length="170" mass="19232">MLRKKVRLAGIVYESLVNGPGMRRVFFAQGCSHGCKGCFNPSTHDFKSGKLMNTDELIEQIKSNPLITGITFSGGDPFEQAEEFSYMAGKIKTLGLNIWCYTGYTFEYILNNGQKFHWQNLVNNIDVLVDGKFEESKKNSTLKFRGSSNQRIIDVNASLISHKVVEIFYN</sequence>
<dbReference type="GO" id="GO:0016829">
    <property type="term" value="F:lyase activity"/>
    <property type="evidence" value="ECO:0007669"/>
    <property type="project" value="UniProtKB-KW"/>
</dbReference>
<comment type="cofactor">
    <cofactor evidence="1">
        <name>[4Fe-4S] cluster</name>
        <dbReference type="ChEBI" id="CHEBI:49883"/>
    </cofactor>
</comment>
<evidence type="ECO:0000256" key="6">
    <source>
        <dbReference type="ARBA" id="ARBA00022691"/>
    </source>
</evidence>
<dbReference type="EMBL" id="PVXP01000059">
    <property type="protein sequence ID" value="PRR82116.1"/>
    <property type="molecule type" value="Genomic_DNA"/>
</dbReference>
<dbReference type="CDD" id="cd01335">
    <property type="entry name" value="Radical_SAM"/>
    <property type="match status" value="1"/>
</dbReference>
<evidence type="ECO:0000256" key="2">
    <source>
        <dbReference type="ARBA" id="ARBA00003852"/>
    </source>
</evidence>
<keyword evidence="13" id="KW-0456">Lyase</keyword>
<reference evidence="13 14" key="1">
    <citation type="submission" date="2018-03" db="EMBL/GenBank/DDBJ databases">
        <title>Genome sequence of Clostridium luticellarii DSM 29923.</title>
        <authorList>
            <person name="Poehlein A."/>
            <person name="Daniel R."/>
        </authorList>
    </citation>
    <scope>NUCLEOTIDE SEQUENCE [LARGE SCALE GENOMIC DNA]</scope>
    <source>
        <strain evidence="13 14">DSM 29923</strain>
    </source>
</reference>
<organism evidence="13 14">
    <name type="scientific">Clostridium luticellarii</name>
    <dbReference type="NCBI Taxonomy" id="1691940"/>
    <lineage>
        <taxon>Bacteria</taxon>
        <taxon>Bacillati</taxon>
        <taxon>Bacillota</taxon>
        <taxon>Clostridia</taxon>
        <taxon>Eubacteriales</taxon>
        <taxon>Clostridiaceae</taxon>
        <taxon>Clostridium</taxon>
    </lineage>
</organism>
<dbReference type="SUPFAM" id="SSF102114">
    <property type="entry name" value="Radical SAM enzymes"/>
    <property type="match status" value="1"/>
</dbReference>
<evidence type="ECO:0000256" key="10">
    <source>
        <dbReference type="ARBA" id="ARBA00023014"/>
    </source>
</evidence>
<dbReference type="Pfam" id="PF13353">
    <property type="entry name" value="Fer4_12"/>
    <property type="match status" value="1"/>
</dbReference>
<dbReference type="InterPro" id="IPR013785">
    <property type="entry name" value="Aldolase_TIM"/>
</dbReference>
<keyword evidence="10" id="KW-0411">Iron-sulfur</keyword>
<dbReference type="Proteomes" id="UP000237798">
    <property type="component" value="Unassembled WGS sequence"/>
</dbReference>
<comment type="catalytic activity">
    <reaction evidence="11">
        <text>glycyl-[protein] + reduced [flavodoxin] + S-adenosyl-L-methionine = glycin-2-yl radical-[protein] + semiquinone [flavodoxin] + 5'-deoxyadenosine + L-methionine + H(+)</text>
        <dbReference type="Rhea" id="RHEA:61976"/>
        <dbReference type="Rhea" id="RHEA-COMP:10622"/>
        <dbReference type="Rhea" id="RHEA-COMP:14480"/>
        <dbReference type="Rhea" id="RHEA-COMP:15993"/>
        <dbReference type="Rhea" id="RHEA-COMP:15994"/>
        <dbReference type="ChEBI" id="CHEBI:15378"/>
        <dbReference type="ChEBI" id="CHEBI:17319"/>
        <dbReference type="ChEBI" id="CHEBI:29947"/>
        <dbReference type="ChEBI" id="CHEBI:32722"/>
        <dbReference type="ChEBI" id="CHEBI:57618"/>
        <dbReference type="ChEBI" id="CHEBI:57844"/>
        <dbReference type="ChEBI" id="CHEBI:59789"/>
        <dbReference type="ChEBI" id="CHEBI:140311"/>
    </reaction>
</comment>
<keyword evidence="5" id="KW-0004">4Fe-4S</keyword>
<comment type="similarity">
    <text evidence="3 12">Belongs to the organic radical-activating enzymes family.</text>
</comment>
<keyword evidence="8 12" id="KW-0560">Oxidoreductase</keyword>
<dbReference type="PIRSF" id="PIRSF000368">
    <property type="entry name" value="NrdG"/>
    <property type="match status" value="1"/>
</dbReference>
<dbReference type="Gene3D" id="3.20.20.70">
    <property type="entry name" value="Aldolase class I"/>
    <property type="match status" value="1"/>
</dbReference>
<dbReference type="EC" id="1.97.1.-" evidence="12"/>